<dbReference type="Gene3D" id="1.10.274.30">
    <property type="entry name" value="MRG domain"/>
    <property type="match status" value="1"/>
</dbReference>
<dbReference type="InterPro" id="IPR038217">
    <property type="entry name" value="MRG_C_sf"/>
</dbReference>
<evidence type="ECO:0000313" key="3">
    <source>
        <dbReference type="EMBL" id="KAK2964638.1"/>
    </source>
</evidence>
<feature type="domain" description="MRG" evidence="2">
    <location>
        <begin position="91"/>
        <end position="134"/>
    </location>
</feature>
<dbReference type="Proteomes" id="UP001281761">
    <property type="component" value="Unassembled WGS sequence"/>
</dbReference>
<evidence type="ECO:0000256" key="1">
    <source>
        <dbReference type="SAM" id="MobiDB-lite"/>
    </source>
</evidence>
<dbReference type="InterPro" id="IPR026541">
    <property type="entry name" value="MRG_dom"/>
</dbReference>
<feature type="compositionally biased region" description="Acidic residues" evidence="1">
    <location>
        <begin position="36"/>
        <end position="59"/>
    </location>
</feature>
<reference evidence="3 4" key="1">
    <citation type="journal article" date="2022" name="bioRxiv">
        <title>Genomics of Preaxostyla Flagellates Illuminates Evolutionary Transitions and the Path Towards Mitochondrial Loss.</title>
        <authorList>
            <person name="Novak L.V.F."/>
            <person name="Treitli S.C."/>
            <person name="Pyrih J."/>
            <person name="Halakuc P."/>
            <person name="Pipaliya S.V."/>
            <person name="Vacek V."/>
            <person name="Brzon O."/>
            <person name="Soukal P."/>
            <person name="Eme L."/>
            <person name="Dacks J.B."/>
            <person name="Karnkowska A."/>
            <person name="Elias M."/>
            <person name="Hampl V."/>
        </authorList>
    </citation>
    <scope>NUCLEOTIDE SEQUENCE [LARGE SCALE GENOMIC DNA]</scope>
    <source>
        <strain evidence="3">NAU3</strain>
        <tissue evidence="3">Gut</tissue>
    </source>
</reference>
<evidence type="ECO:0000259" key="2">
    <source>
        <dbReference type="Pfam" id="PF05712"/>
    </source>
</evidence>
<evidence type="ECO:0000313" key="4">
    <source>
        <dbReference type="Proteomes" id="UP001281761"/>
    </source>
</evidence>
<comment type="caution">
    <text evidence="3">The sequence shown here is derived from an EMBL/GenBank/DDBJ whole genome shotgun (WGS) entry which is preliminary data.</text>
</comment>
<accession>A0ABQ9YLK5</accession>
<dbReference type="EMBL" id="JARBJD010000002">
    <property type="protein sequence ID" value="KAK2964638.1"/>
    <property type="molecule type" value="Genomic_DNA"/>
</dbReference>
<organism evidence="3 4">
    <name type="scientific">Blattamonas nauphoetae</name>
    <dbReference type="NCBI Taxonomy" id="2049346"/>
    <lineage>
        <taxon>Eukaryota</taxon>
        <taxon>Metamonada</taxon>
        <taxon>Preaxostyla</taxon>
        <taxon>Oxymonadida</taxon>
        <taxon>Blattamonas</taxon>
    </lineage>
</organism>
<gene>
    <name evidence="3" type="ORF">BLNAU_555</name>
</gene>
<name>A0ABQ9YLK5_9EUKA</name>
<sequence length="180" mass="21015">MMPHTPQNSEKVKKLYKEALLKEKQRKQAKKKEPVQMEEEQGEESEETSDQTSNEEETSEAPVKKLKRKNYDTSILDSDDGEPLIITKLFIEFSLSQKLKDQLTNDFTMVTQKMLISLPRHPNITAILKGFVLYTYLDDFHTYIFTAKYLPADELDSDYSMYLQWIHQVESEPDIVEGKT</sequence>
<dbReference type="Pfam" id="PF05712">
    <property type="entry name" value="MRG"/>
    <property type="match status" value="1"/>
</dbReference>
<feature type="region of interest" description="Disordered" evidence="1">
    <location>
        <begin position="23"/>
        <end position="65"/>
    </location>
</feature>
<proteinExistence type="predicted"/>
<protein>
    <recommendedName>
        <fullName evidence="2">MRG domain-containing protein</fullName>
    </recommendedName>
</protein>
<keyword evidence="4" id="KW-1185">Reference proteome</keyword>
<dbReference type="PROSITE" id="PS51640">
    <property type="entry name" value="MRG"/>
    <property type="match status" value="1"/>
</dbReference>